<evidence type="ECO:0000313" key="6">
    <source>
        <dbReference type="Proteomes" id="UP000602198"/>
    </source>
</evidence>
<dbReference type="SUPFAM" id="SSF142695">
    <property type="entry name" value="RibA-like"/>
    <property type="match status" value="1"/>
</dbReference>
<keyword evidence="2" id="KW-0686">Riboflavin biosynthesis</keyword>
<keyword evidence="6" id="KW-1185">Reference proteome</keyword>
<proteinExistence type="predicted"/>
<protein>
    <submittedName>
        <fullName evidence="5">GTP cyclohydrolase</fullName>
    </submittedName>
</protein>
<dbReference type="InterPro" id="IPR036144">
    <property type="entry name" value="RibA-like_sf"/>
</dbReference>
<dbReference type="Pfam" id="PF00925">
    <property type="entry name" value="GTP_cyclohydro2"/>
    <property type="match status" value="1"/>
</dbReference>
<keyword evidence="3" id="KW-0479">Metal-binding</keyword>
<evidence type="ECO:0000313" key="5">
    <source>
        <dbReference type="EMBL" id="MBL1076944.1"/>
    </source>
</evidence>
<dbReference type="Gene3D" id="3.40.50.10990">
    <property type="entry name" value="GTP cyclohydrolase II"/>
    <property type="match status" value="1"/>
</dbReference>
<accession>A0ABS1MB10</accession>
<evidence type="ECO:0000259" key="4">
    <source>
        <dbReference type="Pfam" id="PF00925"/>
    </source>
</evidence>
<feature type="domain" description="GTP cyclohydrolase II" evidence="4">
    <location>
        <begin position="26"/>
        <end position="169"/>
    </location>
</feature>
<dbReference type="PANTHER" id="PTHR21327">
    <property type="entry name" value="GTP CYCLOHYDROLASE II-RELATED"/>
    <property type="match status" value="1"/>
</dbReference>
<evidence type="ECO:0000256" key="3">
    <source>
        <dbReference type="ARBA" id="ARBA00022723"/>
    </source>
</evidence>
<dbReference type="Proteomes" id="UP000602198">
    <property type="component" value="Unassembled WGS sequence"/>
</dbReference>
<reference evidence="5 6" key="1">
    <citation type="submission" date="2021-01" db="EMBL/GenBank/DDBJ databases">
        <title>WGS of actinomycetes isolated from Thailand.</title>
        <authorList>
            <person name="Thawai C."/>
        </authorList>
    </citation>
    <scope>NUCLEOTIDE SEQUENCE [LARGE SCALE GENOMIC DNA]</scope>
    <source>
        <strain evidence="5 6">LPG 2</strain>
    </source>
</reference>
<dbReference type="InterPro" id="IPR032677">
    <property type="entry name" value="GTP_cyclohydro_II"/>
</dbReference>
<organism evidence="5 6">
    <name type="scientific">Nocardia acididurans</name>
    <dbReference type="NCBI Taxonomy" id="2802282"/>
    <lineage>
        <taxon>Bacteria</taxon>
        <taxon>Bacillati</taxon>
        <taxon>Actinomycetota</taxon>
        <taxon>Actinomycetes</taxon>
        <taxon>Mycobacteriales</taxon>
        <taxon>Nocardiaceae</taxon>
        <taxon>Nocardia</taxon>
    </lineage>
</organism>
<comment type="caution">
    <text evidence="5">The sequence shown here is derived from an EMBL/GenBank/DDBJ whole genome shotgun (WGS) entry which is preliminary data.</text>
</comment>
<dbReference type="EMBL" id="JAERRJ010000008">
    <property type="protein sequence ID" value="MBL1076944.1"/>
    <property type="molecule type" value="Genomic_DNA"/>
</dbReference>
<dbReference type="RefSeq" id="WP_201949528.1">
    <property type="nucleotide sequence ID" value="NZ_JAERRJ010000008.1"/>
</dbReference>
<name>A0ABS1MB10_9NOCA</name>
<dbReference type="PANTHER" id="PTHR21327:SF18">
    <property type="entry name" value="3,4-DIHYDROXY-2-BUTANONE 4-PHOSPHATE SYNTHASE"/>
    <property type="match status" value="1"/>
</dbReference>
<comment type="pathway">
    <text evidence="1">Cofactor biosynthesis; riboflavin biosynthesis.</text>
</comment>
<evidence type="ECO:0000256" key="2">
    <source>
        <dbReference type="ARBA" id="ARBA00022619"/>
    </source>
</evidence>
<evidence type="ECO:0000256" key="1">
    <source>
        <dbReference type="ARBA" id="ARBA00005104"/>
    </source>
</evidence>
<sequence>MKDLRATAHSLSRKGQELQVQVMELRDDTEQVSGHLLLFGSPCNGCLVRIHSRCLYGDALQSDDCDCGPELELALDMIQAEEHGVLLYLEQEGRGSGLVVKAMGLRLAAEADVDTFTSYRMLGHPIDSRCYRRAAESLVKDLDLQSVRLMTNNPAKVEAARAVGLEVRQVRLRTAPRSARALRYMRDKQQLGGHDPAISESGDRQ</sequence>
<gene>
    <name evidence="5" type="ORF">JK358_21340</name>
</gene>